<reference evidence="3 4" key="1">
    <citation type="submission" date="2019-10" db="EMBL/GenBank/DDBJ databases">
        <authorList>
            <person name="Palmer J.M."/>
        </authorList>
    </citation>
    <scope>NUCLEOTIDE SEQUENCE [LARGE SCALE GENOMIC DNA]</scope>
    <source>
        <strain evidence="3 4">TWF694</strain>
    </source>
</reference>
<organism evidence="3 4">
    <name type="scientific">Orbilia ellipsospora</name>
    <dbReference type="NCBI Taxonomy" id="2528407"/>
    <lineage>
        <taxon>Eukaryota</taxon>
        <taxon>Fungi</taxon>
        <taxon>Dikarya</taxon>
        <taxon>Ascomycota</taxon>
        <taxon>Pezizomycotina</taxon>
        <taxon>Orbiliomycetes</taxon>
        <taxon>Orbiliales</taxon>
        <taxon>Orbiliaceae</taxon>
        <taxon>Orbilia</taxon>
    </lineage>
</organism>
<evidence type="ECO:0000313" key="3">
    <source>
        <dbReference type="EMBL" id="KAK6541811.1"/>
    </source>
</evidence>
<keyword evidence="4" id="KW-1185">Reference proteome</keyword>
<dbReference type="EMBL" id="JAVHJO010000003">
    <property type="protein sequence ID" value="KAK6541811.1"/>
    <property type="molecule type" value="Genomic_DNA"/>
</dbReference>
<evidence type="ECO:0000313" key="4">
    <source>
        <dbReference type="Proteomes" id="UP001365542"/>
    </source>
</evidence>
<feature type="domain" description="F-box" evidence="2">
    <location>
        <begin position="148"/>
        <end position="196"/>
    </location>
</feature>
<feature type="region of interest" description="Disordered" evidence="1">
    <location>
        <begin position="96"/>
        <end position="118"/>
    </location>
</feature>
<sequence length="320" mass="37112">MLVFFSRPKRDRTIKQRVKGGVKRITSKVSFWKKPNPPPTSAPSTSGIAISHTSSDPFFYPSSSASSSDSSIYLAFYRWMPGTLWREDVHDDGNGLRYEQDSSASSPSSYSTQTTDKSWLAHKPSSSVRSLRRKERRKILYNPYWKSAFPIMELPAELIPEILQWISIPTYIHLFFTTRYFRHLVAMKFAPWFENLGHYPLLHDFFSIAKALKHWAAKRSPELPKSKLVGWTMLLLLHVSCYLVTIGVIPPPQDIREKHDQFFKMETIKQWNKRLVSNPAEYFKTYFNFLHTSGGRQRHRNHGHTAEENSRLGTDLIESA</sequence>
<comment type="caution">
    <text evidence="3">The sequence shown here is derived from an EMBL/GenBank/DDBJ whole genome shotgun (WGS) entry which is preliminary data.</text>
</comment>
<dbReference type="Proteomes" id="UP001365542">
    <property type="component" value="Unassembled WGS sequence"/>
</dbReference>
<dbReference type="AlphaFoldDB" id="A0AAV9XJP9"/>
<gene>
    <name evidence="3" type="ORF">TWF694_007592</name>
</gene>
<dbReference type="PROSITE" id="PS50181">
    <property type="entry name" value="FBOX"/>
    <property type="match status" value="1"/>
</dbReference>
<evidence type="ECO:0000256" key="1">
    <source>
        <dbReference type="SAM" id="MobiDB-lite"/>
    </source>
</evidence>
<feature type="region of interest" description="Disordered" evidence="1">
    <location>
        <begin position="296"/>
        <end position="320"/>
    </location>
</feature>
<dbReference type="InterPro" id="IPR001810">
    <property type="entry name" value="F-box_dom"/>
</dbReference>
<evidence type="ECO:0000259" key="2">
    <source>
        <dbReference type="PROSITE" id="PS50181"/>
    </source>
</evidence>
<name>A0AAV9XJP9_9PEZI</name>
<proteinExistence type="predicted"/>
<accession>A0AAV9XJP9</accession>
<feature type="compositionally biased region" description="Low complexity" evidence="1">
    <location>
        <begin position="102"/>
        <end position="111"/>
    </location>
</feature>
<protein>
    <recommendedName>
        <fullName evidence="2">F-box domain-containing protein</fullName>
    </recommendedName>
</protein>